<dbReference type="Pfam" id="PF06985">
    <property type="entry name" value="HET"/>
    <property type="match status" value="1"/>
</dbReference>
<evidence type="ECO:0000313" key="2">
    <source>
        <dbReference type="EMBL" id="RYN54645.1"/>
    </source>
</evidence>
<comment type="caution">
    <text evidence="2">The sequence shown here is derived from an EMBL/GenBank/DDBJ whole genome shotgun (WGS) entry which is preliminary data.</text>
</comment>
<dbReference type="EMBL" id="PDXA01000010">
    <property type="protein sequence ID" value="RYN54645.1"/>
    <property type="molecule type" value="Genomic_DNA"/>
</dbReference>
<sequence>MDTAERLIQASQDSTIFKHEPLDHTEASIRLVHLLPTLSPRNQIQCSITHATVGAKYTCLSYRWGDPSPSQDILIDGKLFTIRQNLFDFLATAREKAASDASASLGPFWVDALCIDQSDVLERNHQVRQMGTIYRNAAQVYVWLGLMIWDRLALLPFSQKAKALWHEWDTLAQNKHLLVQHVTNNGYWTRAWIVQEVVLARNVILWLGATSIGFGDMLKILYYVFPRDTVVQSSIIFRLGHTWQTGSYKDKNLVHLLDYFCDQQCSDVRDRIFSLLSMVTGGGRHLEVNYNTSRAELAAEVLRQCKDSLCFCTALMIVRMLKLRTAGAPSSKSDPRLLPCLEFCVEYIPASSGPSHEVKSESRKWPPGLCFSNTCESVSLYPARLNRYLTYWNDGGYVQQPQMQREGIGFRAVEGWQNTYIVRISLQFLATMVKRPVDICAHAKSESQRRGLPASYPRICYATDHVEQPGTAELSSRWILDDTISTAPVRKARAAYFHDGWVPL</sequence>
<protein>
    <recommendedName>
        <fullName evidence="1">Heterokaryon incompatibility domain-containing protein</fullName>
    </recommendedName>
</protein>
<organism evidence="2 3">
    <name type="scientific">Alternaria tenuissima</name>
    <dbReference type="NCBI Taxonomy" id="119927"/>
    <lineage>
        <taxon>Eukaryota</taxon>
        <taxon>Fungi</taxon>
        <taxon>Dikarya</taxon>
        <taxon>Ascomycota</taxon>
        <taxon>Pezizomycotina</taxon>
        <taxon>Dothideomycetes</taxon>
        <taxon>Pleosporomycetidae</taxon>
        <taxon>Pleosporales</taxon>
        <taxon>Pleosporineae</taxon>
        <taxon>Pleosporaceae</taxon>
        <taxon>Alternaria</taxon>
        <taxon>Alternaria sect. Alternaria</taxon>
        <taxon>Alternaria alternata complex</taxon>
    </lineage>
</organism>
<accession>A0A4Q4QYX5</accession>
<evidence type="ECO:0000313" key="3">
    <source>
        <dbReference type="Proteomes" id="UP000292402"/>
    </source>
</evidence>
<reference evidence="3" key="1">
    <citation type="journal article" date="2019" name="bioRxiv">
        <title>Genomics, evolutionary history and diagnostics of the Alternaria alternata species group including apple and Asian pear pathotypes.</title>
        <authorList>
            <person name="Armitage A.D."/>
            <person name="Cockerton H.M."/>
            <person name="Sreenivasaprasad S."/>
            <person name="Woodhall J.W."/>
            <person name="Lane C.R."/>
            <person name="Harrison R.J."/>
            <person name="Clarkson J.P."/>
        </authorList>
    </citation>
    <scope>NUCLEOTIDE SEQUENCE [LARGE SCALE GENOMIC DNA]</scope>
    <source>
        <strain evidence="3">FERA 1082</strain>
    </source>
</reference>
<dbReference type="OrthoDB" id="3688067at2759"/>
<dbReference type="PANTHER" id="PTHR24148">
    <property type="entry name" value="ANKYRIN REPEAT DOMAIN-CONTAINING PROTEIN 39 HOMOLOG-RELATED"/>
    <property type="match status" value="1"/>
</dbReference>
<dbReference type="AlphaFoldDB" id="A0A4Q4QYX5"/>
<dbReference type="Proteomes" id="UP000292402">
    <property type="component" value="Unassembled WGS sequence"/>
</dbReference>
<dbReference type="PANTHER" id="PTHR24148:SF73">
    <property type="entry name" value="HET DOMAIN PROTEIN (AFU_ORTHOLOGUE AFUA_8G01020)"/>
    <property type="match status" value="1"/>
</dbReference>
<dbReference type="InterPro" id="IPR010730">
    <property type="entry name" value="HET"/>
</dbReference>
<name>A0A4Q4QYX5_9PLEO</name>
<dbReference type="InterPro" id="IPR052895">
    <property type="entry name" value="HetReg/Transcr_Mod"/>
</dbReference>
<gene>
    <name evidence="2" type="ORF">AA0114_g3851</name>
</gene>
<feature type="domain" description="Heterokaryon incompatibility" evidence="1">
    <location>
        <begin position="57"/>
        <end position="196"/>
    </location>
</feature>
<proteinExistence type="predicted"/>
<evidence type="ECO:0000259" key="1">
    <source>
        <dbReference type="Pfam" id="PF06985"/>
    </source>
</evidence>